<dbReference type="PANTHER" id="PTHR44307:SF2">
    <property type="entry name" value="PHOSPHOETHANOLAMINE METHYLTRANSFERASE ISOFORM X1"/>
    <property type="match status" value="1"/>
</dbReference>
<organism evidence="11">
    <name type="scientific">Enterobius vermicularis</name>
    <name type="common">Human pinworm</name>
    <dbReference type="NCBI Taxonomy" id="51028"/>
    <lineage>
        <taxon>Eukaryota</taxon>
        <taxon>Metazoa</taxon>
        <taxon>Ecdysozoa</taxon>
        <taxon>Nematoda</taxon>
        <taxon>Chromadorea</taxon>
        <taxon>Rhabditida</taxon>
        <taxon>Spirurina</taxon>
        <taxon>Oxyuridomorpha</taxon>
        <taxon>Oxyuroidea</taxon>
        <taxon>Oxyuridae</taxon>
        <taxon>Enterobius</taxon>
    </lineage>
</organism>
<dbReference type="Pfam" id="PF08241">
    <property type="entry name" value="Methyltransf_11"/>
    <property type="match status" value="1"/>
</dbReference>
<dbReference type="PANTHER" id="PTHR44307">
    <property type="entry name" value="PHOSPHOETHANOLAMINE METHYLTRANSFERASE"/>
    <property type="match status" value="1"/>
</dbReference>
<dbReference type="OrthoDB" id="8300214at2759"/>
<sequence>MYLQIIDHLAKLKKFVQLCLGVLKVGGTAFIREDLSKFNLHRDFFCFFFFCICLAKQNFMDLYWVLKKREYVKKNDAEIITFRDFLDKTQYTNTGIFAYEWIFGDNFISPGGAKENLAILKQLGKLKAGQSMLDIGVGIGGGARQAASEFGLHVLGLDLSSNMLSVAMDRLQKDKDTRVRYSLANVMECEYAPETFDIVYSRDCLQHNDDMPSLMKKIYRWLKPGGRVLITMYGKGHGELSTKFQNYVQQRHYYLKTLEQMITALKDAKFANVEGKNITPRFEQILTQELKNAVENKEEFLKRFSEKKYADLIEGWNDKLGYIADDNHNWIWLFAVKPMHS</sequence>
<dbReference type="EMBL" id="UXUI01012885">
    <property type="protein sequence ID" value="VDD97125.1"/>
    <property type="molecule type" value="Genomic_DNA"/>
</dbReference>
<keyword evidence="10" id="KW-1185">Reference proteome</keyword>
<dbReference type="SUPFAM" id="SSF53335">
    <property type="entry name" value="S-adenosyl-L-methionine-dependent methyltransferases"/>
    <property type="match status" value="1"/>
</dbReference>
<evidence type="ECO:0000256" key="3">
    <source>
        <dbReference type="ARBA" id="ARBA00022603"/>
    </source>
</evidence>
<evidence type="ECO:0000256" key="7">
    <source>
        <dbReference type="ARBA" id="ARBA00047841"/>
    </source>
</evidence>
<dbReference type="WBParaSite" id="EVEC_0001270301-mRNA-1">
    <property type="protein sequence ID" value="EVEC_0001270301-mRNA-1"/>
    <property type="gene ID" value="EVEC_0001270301"/>
</dbReference>
<evidence type="ECO:0000256" key="1">
    <source>
        <dbReference type="ARBA" id="ARBA00004969"/>
    </source>
</evidence>
<evidence type="ECO:0000259" key="8">
    <source>
        <dbReference type="Pfam" id="PF08241"/>
    </source>
</evidence>
<feature type="domain" description="Methyltransferase type 11" evidence="8">
    <location>
        <begin position="133"/>
        <end position="230"/>
    </location>
</feature>
<comment type="catalytic activity">
    <reaction evidence="7">
        <text>N-methylethanolamine phosphate + S-adenosyl-L-methionine = N,N-dimethylethanolamine phosphate + S-adenosyl-L-homocysteine + H(+)</text>
        <dbReference type="Rhea" id="RHEA:25321"/>
        <dbReference type="ChEBI" id="CHEBI:15378"/>
        <dbReference type="ChEBI" id="CHEBI:57781"/>
        <dbReference type="ChEBI" id="CHEBI:57856"/>
        <dbReference type="ChEBI" id="CHEBI:58641"/>
        <dbReference type="ChEBI" id="CHEBI:59789"/>
        <dbReference type="EC" id="2.1.1.103"/>
    </reaction>
    <physiologicalReaction direction="left-to-right" evidence="7">
        <dbReference type="Rhea" id="RHEA:25322"/>
    </physiologicalReaction>
</comment>
<accession>A0A0N4VNY0</accession>
<evidence type="ECO:0000256" key="6">
    <source>
        <dbReference type="ARBA" id="ARBA00047619"/>
    </source>
</evidence>
<comment type="pathway">
    <text evidence="2">Lipid metabolism.</text>
</comment>
<comment type="catalytic activity">
    <reaction evidence="6">
        <text>N,N-dimethylethanolamine phosphate + S-adenosyl-L-methionine = phosphocholine + S-adenosyl-L-homocysteine + H(+)</text>
        <dbReference type="Rhea" id="RHEA:25325"/>
        <dbReference type="ChEBI" id="CHEBI:15378"/>
        <dbReference type="ChEBI" id="CHEBI:57856"/>
        <dbReference type="ChEBI" id="CHEBI:58641"/>
        <dbReference type="ChEBI" id="CHEBI:59789"/>
        <dbReference type="ChEBI" id="CHEBI:295975"/>
        <dbReference type="EC" id="2.1.1.103"/>
    </reaction>
    <physiologicalReaction direction="left-to-right" evidence="6">
        <dbReference type="Rhea" id="RHEA:25326"/>
    </physiologicalReaction>
</comment>
<evidence type="ECO:0000313" key="10">
    <source>
        <dbReference type="Proteomes" id="UP000274131"/>
    </source>
</evidence>
<comment type="pathway">
    <text evidence="1">Phospholipid metabolism; phosphatidylcholine biosynthesis.</text>
</comment>
<dbReference type="InterPro" id="IPR029063">
    <property type="entry name" value="SAM-dependent_MTases_sf"/>
</dbReference>
<evidence type="ECO:0000313" key="9">
    <source>
        <dbReference type="EMBL" id="VDD97125.1"/>
    </source>
</evidence>
<reference evidence="9 10" key="2">
    <citation type="submission" date="2018-10" db="EMBL/GenBank/DDBJ databases">
        <authorList>
            <consortium name="Pathogen Informatics"/>
        </authorList>
    </citation>
    <scope>NUCLEOTIDE SEQUENCE [LARGE SCALE GENOMIC DNA]</scope>
</reference>
<name>A0A0N4VNY0_ENTVE</name>
<gene>
    <name evidence="9" type="ORF">EVEC_LOCUS11876</name>
</gene>
<dbReference type="CDD" id="cd02440">
    <property type="entry name" value="AdoMet_MTases"/>
    <property type="match status" value="1"/>
</dbReference>
<keyword evidence="4" id="KW-0808">Transferase</keyword>
<evidence type="ECO:0000313" key="11">
    <source>
        <dbReference type="WBParaSite" id="EVEC_0001270301-mRNA-1"/>
    </source>
</evidence>
<dbReference type="STRING" id="51028.A0A0N4VNY0"/>
<evidence type="ECO:0000256" key="4">
    <source>
        <dbReference type="ARBA" id="ARBA00022679"/>
    </source>
</evidence>
<dbReference type="Proteomes" id="UP000274131">
    <property type="component" value="Unassembled WGS sequence"/>
</dbReference>
<evidence type="ECO:0000256" key="2">
    <source>
        <dbReference type="ARBA" id="ARBA00005189"/>
    </source>
</evidence>
<dbReference type="Gene3D" id="3.40.50.150">
    <property type="entry name" value="Vaccinia Virus protein VP39"/>
    <property type="match status" value="1"/>
</dbReference>
<proteinExistence type="predicted"/>
<evidence type="ECO:0000256" key="5">
    <source>
        <dbReference type="ARBA" id="ARBA00035674"/>
    </source>
</evidence>
<protein>
    <recommendedName>
        <fullName evidence="5">phosphoethanolamine N-methyltransferase</fullName>
        <ecNumber evidence="5">2.1.1.103</ecNumber>
    </recommendedName>
</protein>
<reference evidence="11" key="1">
    <citation type="submission" date="2017-02" db="UniProtKB">
        <authorList>
            <consortium name="WormBaseParasite"/>
        </authorList>
    </citation>
    <scope>IDENTIFICATION</scope>
</reference>
<dbReference type="GO" id="GO:0000234">
    <property type="term" value="F:phosphoethanolamine N-methyltransferase activity"/>
    <property type="evidence" value="ECO:0007669"/>
    <property type="project" value="UniProtKB-EC"/>
</dbReference>
<dbReference type="EC" id="2.1.1.103" evidence="5"/>
<dbReference type="InterPro" id="IPR013216">
    <property type="entry name" value="Methyltransf_11"/>
</dbReference>
<keyword evidence="3" id="KW-0489">Methyltransferase</keyword>
<dbReference type="SMR" id="A0A0N4VNY0"/>
<dbReference type="AlphaFoldDB" id="A0A0N4VNY0"/>
<dbReference type="GO" id="GO:0032259">
    <property type="term" value="P:methylation"/>
    <property type="evidence" value="ECO:0007669"/>
    <property type="project" value="UniProtKB-KW"/>
</dbReference>